<evidence type="ECO:0000313" key="2">
    <source>
        <dbReference type="EMBL" id="KZV40705.1"/>
    </source>
</evidence>
<proteinExistence type="predicted"/>
<reference evidence="2 3" key="1">
    <citation type="journal article" date="2015" name="Proc. Natl. Acad. Sci. U.S.A.">
        <title>The resurrection genome of Boea hygrometrica: A blueprint for survival of dehydration.</title>
        <authorList>
            <person name="Xiao L."/>
            <person name="Yang G."/>
            <person name="Zhang L."/>
            <person name="Yang X."/>
            <person name="Zhao S."/>
            <person name="Ji Z."/>
            <person name="Zhou Q."/>
            <person name="Hu M."/>
            <person name="Wang Y."/>
            <person name="Chen M."/>
            <person name="Xu Y."/>
            <person name="Jin H."/>
            <person name="Xiao X."/>
            <person name="Hu G."/>
            <person name="Bao F."/>
            <person name="Hu Y."/>
            <person name="Wan P."/>
            <person name="Li L."/>
            <person name="Deng X."/>
            <person name="Kuang T."/>
            <person name="Xiang C."/>
            <person name="Zhu J.K."/>
            <person name="Oliver M.J."/>
            <person name="He Y."/>
        </authorList>
    </citation>
    <scope>NUCLEOTIDE SEQUENCE [LARGE SCALE GENOMIC DNA]</scope>
    <source>
        <strain evidence="3">cv. XS01</strain>
    </source>
</reference>
<feature type="region of interest" description="Disordered" evidence="1">
    <location>
        <begin position="200"/>
        <end position="257"/>
    </location>
</feature>
<dbReference type="Proteomes" id="UP000250235">
    <property type="component" value="Unassembled WGS sequence"/>
</dbReference>
<organism evidence="2 3">
    <name type="scientific">Dorcoceras hygrometricum</name>
    <dbReference type="NCBI Taxonomy" id="472368"/>
    <lineage>
        <taxon>Eukaryota</taxon>
        <taxon>Viridiplantae</taxon>
        <taxon>Streptophyta</taxon>
        <taxon>Embryophyta</taxon>
        <taxon>Tracheophyta</taxon>
        <taxon>Spermatophyta</taxon>
        <taxon>Magnoliopsida</taxon>
        <taxon>eudicotyledons</taxon>
        <taxon>Gunneridae</taxon>
        <taxon>Pentapetalae</taxon>
        <taxon>asterids</taxon>
        <taxon>lamiids</taxon>
        <taxon>Lamiales</taxon>
        <taxon>Gesneriaceae</taxon>
        <taxon>Didymocarpoideae</taxon>
        <taxon>Trichosporeae</taxon>
        <taxon>Loxocarpinae</taxon>
        <taxon>Dorcoceras</taxon>
    </lineage>
</organism>
<dbReference type="EMBL" id="KQ999882">
    <property type="protein sequence ID" value="KZV40705.1"/>
    <property type="molecule type" value="Genomic_DNA"/>
</dbReference>
<keyword evidence="3" id="KW-1185">Reference proteome</keyword>
<sequence length="479" mass="53956">MASVLFVNALQVNFASVLTMEHSGMVKMFKSLEDSGRKGFLEASGSVYEEVFLEFFANAKVLAGKIVSLVGARNIEITKDTFIEVFGLPSEGLTTFLTILKETVIEMRRQFSGSDESFRAPNKKREMKIEFRLLHDIVAKVLCAKAGSFDQVTSEKLDIMIAITVGLRVNWAQILFQVLLNMVKTPKQQSQGFAIQAFAKRRRTQRPQTQQRSAGDGGNYQYDSIPTIPVEGEGTFAGENLDTDSEEHERENHDQDAQMSNVSQFENQGFETQLDSMNPNDEESDSIQDEPERSCANSLDTETNHSERAIVAHSGPGKQVQPNISYPELRLVASIRFRELDWATRCLPRIVPRDNGKKMMEEWVHFRKAVRIKDISSLKSLVKLKAAVGMGRDRGSITTLLREQLKNAVDGLDIKIDVLEQTFSKRMDDSHQHFTKLETTMVRNYADSHQQLVDELAFVKSQLATMVESIKEFGADKNG</sequence>
<gene>
    <name evidence="2" type="ORF">F511_32591</name>
</gene>
<feature type="region of interest" description="Disordered" evidence="1">
    <location>
        <begin position="272"/>
        <end position="303"/>
    </location>
</feature>
<evidence type="ECO:0000313" key="3">
    <source>
        <dbReference type="Proteomes" id="UP000250235"/>
    </source>
</evidence>
<evidence type="ECO:0000256" key="1">
    <source>
        <dbReference type="SAM" id="MobiDB-lite"/>
    </source>
</evidence>
<accession>A0A2Z7C188</accession>
<feature type="compositionally biased region" description="Basic and acidic residues" evidence="1">
    <location>
        <begin position="247"/>
        <end position="256"/>
    </location>
</feature>
<name>A0A2Z7C188_9LAMI</name>
<feature type="compositionally biased region" description="Acidic residues" evidence="1">
    <location>
        <begin position="280"/>
        <end position="289"/>
    </location>
</feature>
<protein>
    <submittedName>
        <fullName evidence="2">Uncharacterized protein</fullName>
    </submittedName>
</protein>
<dbReference type="OrthoDB" id="1751168at2759"/>
<dbReference type="AlphaFoldDB" id="A0A2Z7C188"/>